<dbReference type="GO" id="GO:0008270">
    <property type="term" value="F:zinc ion binding"/>
    <property type="evidence" value="ECO:0007669"/>
    <property type="project" value="UniProtKB-KW"/>
</dbReference>
<feature type="compositionally biased region" description="Basic and acidic residues" evidence="4">
    <location>
        <begin position="109"/>
        <end position="122"/>
    </location>
</feature>
<dbReference type="Ensembl" id="ENSCMUT00000017663.2">
    <property type="protein sequence ID" value="ENSCMUP00000016456.2"/>
    <property type="gene ID" value="ENSCMUG00000010213.2"/>
</dbReference>
<dbReference type="InterPro" id="IPR001878">
    <property type="entry name" value="Znf_CCHC"/>
</dbReference>
<dbReference type="PANTHER" id="PTHR40389">
    <property type="entry name" value="ENDOGENOUS RETROVIRUS GROUP K MEMBER 24 GAG POLYPROTEIN-RELATED"/>
    <property type="match status" value="1"/>
</dbReference>
<dbReference type="InterPro" id="IPR045345">
    <property type="entry name" value="Gag_p24_C"/>
</dbReference>
<proteinExistence type="predicted"/>
<accession>A0A8U7NTA2</accession>
<organism evidence="5 6">
    <name type="scientific">Corvus moneduloides</name>
    <name type="common">New Caledonian crow</name>
    <dbReference type="NCBI Taxonomy" id="1196302"/>
    <lineage>
        <taxon>Eukaryota</taxon>
        <taxon>Metazoa</taxon>
        <taxon>Chordata</taxon>
        <taxon>Craniata</taxon>
        <taxon>Vertebrata</taxon>
        <taxon>Euteleostomi</taxon>
        <taxon>Archelosauria</taxon>
        <taxon>Archosauria</taxon>
        <taxon>Dinosauria</taxon>
        <taxon>Saurischia</taxon>
        <taxon>Theropoda</taxon>
        <taxon>Coelurosauria</taxon>
        <taxon>Aves</taxon>
        <taxon>Neognathae</taxon>
        <taxon>Neoaves</taxon>
        <taxon>Telluraves</taxon>
        <taxon>Australaves</taxon>
        <taxon>Passeriformes</taxon>
        <taxon>Corvoidea</taxon>
        <taxon>Corvidae</taxon>
        <taxon>Corvus</taxon>
    </lineage>
</organism>
<accession>A0A8C3GZQ6</accession>
<sequence>MASLPKGDKMVDATWQRPLLALPLLPHPETLSSHFLTPPISTPPHTLTPPTPKLGPPLLLLPPHFGVRPLAPRQGGCRRSVSGRHPLPASGSHAPTSGSHGWLSGSHGEWPERGGPEDRNPELDPIPSVAPVFYQRSRRGGLTHASWEPLSHQTIKELCKAQKEFGRESEYFRGLLQANLSGVVVTPFDLRQLFSCLLSSAEFLLWKLAWERELRRLFLVLLQGSDTAVDADNQALTMDHLSGEGEWALAPKQAQGLPLEVLQQVKELAGKAFLDLRPDAPVESYSRVRQQPTESFVRFVERLTRAVELQVRQPAAREEVIVEMAMANANPQCKAAILSLLLDPPPTIQAMLEVCATKAPHLQSVGSDKQRPRGMASVGAATPRPAADQRRTTGQGARPPSKNARRQPQQQTRNTCFLCNQPGHWTKDCPLKREFHQFKKEQGLGGLVNESQKN</sequence>
<dbReference type="InterPro" id="IPR008919">
    <property type="entry name" value="Retrov_capsid_N"/>
</dbReference>
<feature type="compositionally biased region" description="Low complexity" evidence="4">
    <location>
        <begin position="97"/>
        <end position="108"/>
    </location>
</feature>
<evidence type="ECO:0000256" key="2">
    <source>
        <dbReference type="ARBA" id="ARBA00022771"/>
    </source>
</evidence>
<keyword evidence="1" id="KW-0479">Metal-binding</keyword>
<dbReference type="PROSITE" id="PS50158">
    <property type="entry name" value="ZF_CCHC"/>
    <property type="match status" value="1"/>
</dbReference>
<keyword evidence="3" id="KW-0862">Zinc</keyword>
<keyword evidence="2" id="KW-0863">Zinc-finger</keyword>
<dbReference type="Pfam" id="PF00607">
    <property type="entry name" value="Gag_p24"/>
    <property type="match status" value="1"/>
</dbReference>
<evidence type="ECO:0000313" key="6">
    <source>
        <dbReference type="Proteomes" id="UP000694553"/>
    </source>
</evidence>
<dbReference type="Gene3D" id="1.10.375.10">
    <property type="entry name" value="Human Immunodeficiency Virus Type 1 Capsid Protein"/>
    <property type="match status" value="1"/>
</dbReference>
<evidence type="ECO:0000313" key="5">
    <source>
        <dbReference type="Ensembl" id="ENSCMUP00000016456.2"/>
    </source>
</evidence>
<dbReference type="SUPFAM" id="SSF47943">
    <property type="entry name" value="Retrovirus capsid protein, N-terminal core domain"/>
    <property type="match status" value="1"/>
</dbReference>
<reference evidence="6" key="1">
    <citation type="submission" date="2019-10" db="EMBL/GenBank/DDBJ databases">
        <title>Corvus moneduloides (New Caledonian crow) genome, bCorMon1, primary haplotype.</title>
        <authorList>
            <person name="Rutz C."/>
            <person name="Fungtammasan C."/>
            <person name="Mountcastle J."/>
            <person name="Formenti G."/>
            <person name="Chow W."/>
            <person name="Howe K."/>
            <person name="Steele M.P."/>
            <person name="Fernandes J."/>
            <person name="Gilbert M.T.P."/>
            <person name="Fedrigo O."/>
            <person name="Jarvis E.D."/>
            <person name="Gemmell N."/>
        </authorList>
    </citation>
    <scope>NUCLEOTIDE SEQUENCE [LARGE SCALE GENOMIC DNA]</scope>
</reference>
<dbReference type="InterPro" id="IPR036875">
    <property type="entry name" value="Znf_CCHC_sf"/>
</dbReference>
<dbReference type="Proteomes" id="UP000694553">
    <property type="component" value="Unassembled WGS sequence"/>
</dbReference>
<evidence type="ECO:0000256" key="4">
    <source>
        <dbReference type="SAM" id="MobiDB-lite"/>
    </source>
</evidence>
<protein>
    <submittedName>
        <fullName evidence="5">Uncharacterized protein</fullName>
    </submittedName>
</protein>
<dbReference type="SUPFAM" id="SSF47353">
    <property type="entry name" value="Retrovirus capsid dimerization domain-like"/>
    <property type="match status" value="1"/>
</dbReference>
<evidence type="ECO:0000256" key="3">
    <source>
        <dbReference type="ARBA" id="ARBA00022833"/>
    </source>
</evidence>
<dbReference type="SMART" id="SM00343">
    <property type="entry name" value="ZnF_C2HC"/>
    <property type="match status" value="1"/>
</dbReference>
<keyword evidence="6" id="KW-1185">Reference proteome</keyword>
<dbReference type="Pfam" id="PF19317">
    <property type="entry name" value="Gag_p24_C"/>
    <property type="match status" value="1"/>
</dbReference>
<feature type="region of interest" description="Disordered" evidence="4">
    <location>
        <begin position="362"/>
        <end position="418"/>
    </location>
</feature>
<dbReference type="Gene3D" id="1.10.1200.30">
    <property type="match status" value="1"/>
</dbReference>
<dbReference type="SUPFAM" id="SSF57756">
    <property type="entry name" value="Retrovirus zinc finger-like domains"/>
    <property type="match status" value="1"/>
</dbReference>
<dbReference type="GO" id="GO:0003676">
    <property type="term" value="F:nucleic acid binding"/>
    <property type="evidence" value="ECO:0007669"/>
    <property type="project" value="InterPro"/>
</dbReference>
<dbReference type="InterPro" id="IPR050195">
    <property type="entry name" value="Primate_lentivir_Gag_pol-like"/>
</dbReference>
<reference evidence="5" key="3">
    <citation type="submission" date="2025-09" db="UniProtKB">
        <authorList>
            <consortium name="Ensembl"/>
        </authorList>
    </citation>
    <scope>IDENTIFICATION</scope>
</reference>
<dbReference type="Pfam" id="PF00098">
    <property type="entry name" value="zf-CCHC"/>
    <property type="match status" value="1"/>
</dbReference>
<evidence type="ECO:0000256" key="1">
    <source>
        <dbReference type="ARBA" id="ARBA00022723"/>
    </source>
</evidence>
<feature type="compositionally biased region" description="Polar residues" evidence="4">
    <location>
        <begin position="406"/>
        <end position="418"/>
    </location>
</feature>
<dbReference type="InterPro" id="IPR008916">
    <property type="entry name" value="Retrov_capsid_C"/>
</dbReference>
<dbReference type="Gene3D" id="4.10.60.10">
    <property type="entry name" value="Zinc finger, CCHC-type"/>
    <property type="match status" value="1"/>
</dbReference>
<name>A0A8C3GZQ6_CORMO</name>
<dbReference type="GO" id="GO:0016032">
    <property type="term" value="P:viral process"/>
    <property type="evidence" value="ECO:0007669"/>
    <property type="project" value="InterPro"/>
</dbReference>
<dbReference type="PANTHER" id="PTHR40389:SF3">
    <property type="entry name" value="IGE-BINDING PROTEIN"/>
    <property type="match status" value="1"/>
</dbReference>
<reference evidence="5" key="2">
    <citation type="submission" date="2025-08" db="UniProtKB">
        <authorList>
            <consortium name="Ensembl"/>
        </authorList>
    </citation>
    <scope>IDENTIFICATION</scope>
</reference>
<feature type="region of interest" description="Disordered" evidence="4">
    <location>
        <begin position="72"/>
        <end position="126"/>
    </location>
</feature>
<dbReference type="AlphaFoldDB" id="A0A8C3GZQ6"/>